<dbReference type="Gene3D" id="1.10.10.10">
    <property type="entry name" value="Winged helix-like DNA-binding domain superfamily/Winged helix DNA-binding domain"/>
    <property type="match status" value="1"/>
</dbReference>
<evidence type="ECO:0008006" key="3">
    <source>
        <dbReference type="Google" id="ProtNLM"/>
    </source>
</evidence>
<comment type="caution">
    <text evidence="1">The sequence shown here is derived from an EMBL/GenBank/DDBJ whole genome shotgun (WGS) entry which is preliminary data.</text>
</comment>
<dbReference type="RefSeq" id="WP_161435292.1">
    <property type="nucleotide sequence ID" value="NZ_WXYO01000004.1"/>
</dbReference>
<dbReference type="SUPFAM" id="SSF46894">
    <property type="entry name" value="C-terminal effector domain of the bipartite response regulators"/>
    <property type="match status" value="1"/>
</dbReference>
<dbReference type="AlphaFoldDB" id="A0A6L9ECC0"/>
<gene>
    <name evidence="1" type="ORF">GTQ38_09580</name>
</gene>
<sequence length="105" mass="12377">MNYHTNKRDLLSLKILTPQDWVTFRQKFNSIYPDFFPLMHSKGYGLTDSEERLLSLEKLNLTSSNIAHILGISLQSVYTARYRLRKRLNVPDKESIIGFLENRYP</sequence>
<reference evidence="1 2" key="1">
    <citation type="submission" date="2020-01" db="EMBL/GenBank/DDBJ databases">
        <title>Bacteria diversity of Porities sp.</title>
        <authorList>
            <person name="Wang G."/>
        </authorList>
    </citation>
    <scope>NUCLEOTIDE SEQUENCE [LARGE SCALE GENOMIC DNA]</scope>
    <source>
        <strain evidence="1 2">R33</strain>
    </source>
</reference>
<keyword evidence="2" id="KW-1185">Reference proteome</keyword>
<accession>A0A6L9ECC0</accession>
<name>A0A6L9ECC0_9FLAO</name>
<protein>
    <recommendedName>
        <fullName evidence="3">HTH luxR-type domain-containing protein</fullName>
    </recommendedName>
</protein>
<dbReference type="InterPro" id="IPR036388">
    <property type="entry name" value="WH-like_DNA-bd_sf"/>
</dbReference>
<dbReference type="InterPro" id="IPR016032">
    <property type="entry name" value="Sig_transdc_resp-reg_C-effctor"/>
</dbReference>
<dbReference type="GO" id="GO:0006355">
    <property type="term" value="P:regulation of DNA-templated transcription"/>
    <property type="evidence" value="ECO:0007669"/>
    <property type="project" value="InterPro"/>
</dbReference>
<evidence type="ECO:0000313" key="2">
    <source>
        <dbReference type="Proteomes" id="UP000475249"/>
    </source>
</evidence>
<dbReference type="Proteomes" id="UP000475249">
    <property type="component" value="Unassembled WGS sequence"/>
</dbReference>
<dbReference type="EMBL" id="WXYO01000004">
    <property type="protein sequence ID" value="NAS12251.1"/>
    <property type="molecule type" value="Genomic_DNA"/>
</dbReference>
<organism evidence="1 2">
    <name type="scientific">Poritiphilus flavus</name>
    <dbReference type="NCBI Taxonomy" id="2697053"/>
    <lineage>
        <taxon>Bacteria</taxon>
        <taxon>Pseudomonadati</taxon>
        <taxon>Bacteroidota</taxon>
        <taxon>Flavobacteriia</taxon>
        <taxon>Flavobacteriales</taxon>
        <taxon>Flavobacteriaceae</taxon>
        <taxon>Poritiphilus</taxon>
    </lineage>
</organism>
<evidence type="ECO:0000313" key="1">
    <source>
        <dbReference type="EMBL" id="NAS12251.1"/>
    </source>
</evidence>
<proteinExistence type="predicted"/>
<dbReference type="GO" id="GO:0003677">
    <property type="term" value="F:DNA binding"/>
    <property type="evidence" value="ECO:0007669"/>
    <property type="project" value="InterPro"/>
</dbReference>